<comment type="caution">
    <text evidence="2">The sequence shown here is derived from an EMBL/GenBank/DDBJ whole genome shotgun (WGS) entry which is preliminary data.</text>
</comment>
<feature type="coiled-coil region" evidence="1">
    <location>
        <begin position="29"/>
        <end position="56"/>
    </location>
</feature>
<keyword evidence="3" id="KW-1185">Reference proteome</keyword>
<dbReference type="SUPFAM" id="SSF102829">
    <property type="entry name" value="Cell division protein ZapA-like"/>
    <property type="match status" value="1"/>
</dbReference>
<keyword evidence="2" id="KW-0132">Cell division</keyword>
<name>A0A369ABJ8_9FLAO</name>
<dbReference type="AlphaFoldDB" id="A0A369ABJ8"/>
<reference evidence="2 3" key="1">
    <citation type="submission" date="2018-07" db="EMBL/GenBank/DDBJ databases">
        <title>Genomic Encyclopedia of Type Strains, Phase IV (KMG-IV): sequencing the most valuable type-strain genomes for metagenomic binning, comparative biology and taxonomic classification.</title>
        <authorList>
            <person name="Goeker M."/>
        </authorList>
    </citation>
    <scope>NUCLEOTIDE SEQUENCE [LARGE SCALE GENOMIC DNA]</scope>
    <source>
        <strain evidence="2 3">DSM 21410</strain>
    </source>
</reference>
<evidence type="ECO:0000313" key="3">
    <source>
        <dbReference type="Proteomes" id="UP000253517"/>
    </source>
</evidence>
<dbReference type="InterPro" id="IPR036192">
    <property type="entry name" value="Cell_div_ZapA-like_sf"/>
</dbReference>
<gene>
    <name evidence="2" type="ORF">DES35_101743</name>
</gene>
<proteinExistence type="predicted"/>
<dbReference type="Proteomes" id="UP000253517">
    <property type="component" value="Unassembled WGS sequence"/>
</dbReference>
<keyword evidence="1" id="KW-0175">Coiled coil</keyword>
<dbReference type="RefSeq" id="WP_037356212.1">
    <property type="nucleotide sequence ID" value="NZ_BHZF01000001.1"/>
</dbReference>
<dbReference type="GO" id="GO:0051301">
    <property type="term" value="P:cell division"/>
    <property type="evidence" value="ECO:0007669"/>
    <property type="project" value="UniProtKB-KW"/>
</dbReference>
<dbReference type="EMBL" id="QPJS01000001">
    <property type="protein sequence ID" value="RCX05457.1"/>
    <property type="molecule type" value="Genomic_DNA"/>
</dbReference>
<sequence>MEINSGEFIKIKVQIAGRWYPLKVRRSEEQTLRNAIKLLEDCLNQLERNYDVATKQDLLAMCALQLANRLISNEKKREEETQRLEYQLSEIYSMLETSTQGLPSA</sequence>
<protein>
    <submittedName>
        <fullName evidence="2">Cell division protein ZapA</fullName>
    </submittedName>
</protein>
<keyword evidence="2" id="KW-0131">Cell cycle</keyword>
<evidence type="ECO:0000313" key="2">
    <source>
        <dbReference type="EMBL" id="RCX05457.1"/>
    </source>
</evidence>
<dbReference type="InterPro" id="IPR007838">
    <property type="entry name" value="Cell_div_ZapA-like"/>
</dbReference>
<dbReference type="Pfam" id="PF05164">
    <property type="entry name" value="ZapA"/>
    <property type="match status" value="1"/>
</dbReference>
<evidence type="ECO:0000256" key="1">
    <source>
        <dbReference type="SAM" id="Coils"/>
    </source>
</evidence>
<organism evidence="2 3">
    <name type="scientific">Schleiferia thermophila</name>
    <dbReference type="NCBI Taxonomy" id="884107"/>
    <lineage>
        <taxon>Bacteria</taxon>
        <taxon>Pseudomonadati</taxon>
        <taxon>Bacteroidota</taxon>
        <taxon>Flavobacteriia</taxon>
        <taxon>Flavobacteriales</taxon>
        <taxon>Schleiferiaceae</taxon>
        <taxon>Schleiferia</taxon>
    </lineage>
</organism>
<accession>A0A369ABJ8</accession>